<evidence type="ECO:0000313" key="3">
    <source>
        <dbReference type="Proteomes" id="UP000032515"/>
    </source>
</evidence>
<dbReference type="OrthoDB" id="7764375at2"/>
<feature type="transmembrane region" description="Helical" evidence="1">
    <location>
        <begin position="161"/>
        <end position="181"/>
    </location>
</feature>
<accession>A0A0D7EHU2</accession>
<comment type="caution">
    <text evidence="2">The sequence shown here is derived from an EMBL/GenBank/DDBJ whole genome shotgun (WGS) entry which is preliminary data.</text>
</comment>
<evidence type="ECO:0000313" key="2">
    <source>
        <dbReference type="EMBL" id="KIZ40085.1"/>
    </source>
</evidence>
<evidence type="ECO:0008006" key="4">
    <source>
        <dbReference type="Google" id="ProtNLM"/>
    </source>
</evidence>
<dbReference type="Pfam" id="PF06532">
    <property type="entry name" value="NrsF"/>
    <property type="match status" value="1"/>
</dbReference>
<gene>
    <name evidence="2" type="ORF">OO17_18660</name>
</gene>
<dbReference type="PATRIC" id="fig|1076.23.peg.4230"/>
<sequence>MTTDQLIELLAADLTPVGRRRIMWTMILAVALGAAAAFGAMVLLFNPRLEFPSGRTLDTLLIKIFFASGVAATAAVFLPQLTRPEAQMHSLPKLVFIPFAAVAVSATVALASSHWSGWAGMIVGRDWSICLVAIPVLAVLPFACIIWGLRVGASTDPTRAGEIAGLVAGGLAALACAFPCVDGALPSIALWYSFPIVICAVVGSKLGPGLLQW</sequence>
<reference evidence="2 3" key="1">
    <citation type="submission" date="2014-11" db="EMBL/GenBank/DDBJ databases">
        <title>Genomics and ecophysiology of heterotrophic nitrogen fixing bacteria isolated from estuarine surface water.</title>
        <authorList>
            <person name="Bentzon-Tilia M."/>
            <person name="Severin I."/>
            <person name="Hansen L.H."/>
            <person name="Riemann L."/>
        </authorList>
    </citation>
    <scope>NUCLEOTIDE SEQUENCE [LARGE SCALE GENOMIC DNA]</scope>
    <source>
        <strain evidence="2 3">BAL398</strain>
    </source>
</reference>
<dbReference type="Proteomes" id="UP000032515">
    <property type="component" value="Unassembled WGS sequence"/>
</dbReference>
<proteinExistence type="predicted"/>
<feature type="transmembrane region" description="Helical" evidence="1">
    <location>
        <begin position="57"/>
        <end position="82"/>
    </location>
</feature>
<feature type="transmembrane region" description="Helical" evidence="1">
    <location>
        <begin position="22"/>
        <end position="45"/>
    </location>
</feature>
<dbReference type="RefSeq" id="WP_044414442.1">
    <property type="nucleotide sequence ID" value="NZ_JXXE01000378.1"/>
</dbReference>
<dbReference type="InterPro" id="IPR009495">
    <property type="entry name" value="NrsF"/>
</dbReference>
<dbReference type="EMBL" id="JXXE01000378">
    <property type="protein sequence ID" value="KIZ40085.1"/>
    <property type="molecule type" value="Genomic_DNA"/>
</dbReference>
<evidence type="ECO:0000256" key="1">
    <source>
        <dbReference type="SAM" id="Phobius"/>
    </source>
</evidence>
<keyword evidence="1" id="KW-1133">Transmembrane helix</keyword>
<feature type="transmembrane region" description="Helical" evidence="1">
    <location>
        <begin position="188"/>
        <end position="207"/>
    </location>
</feature>
<feature type="transmembrane region" description="Helical" evidence="1">
    <location>
        <begin position="127"/>
        <end position="149"/>
    </location>
</feature>
<organism evidence="2 3">
    <name type="scientific">Rhodopseudomonas palustris</name>
    <dbReference type="NCBI Taxonomy" id="1076"/>
    <lineage>
        <taxon>Bacteria</taxon>
        <taxon>Pseudomonadati</taxon>
        <taxon>Pseudomonadota</taxon>
        <taxon>Alphaproteobacteria</taxon>
        <taxon>Hyphomicrobiales</taxon>
        <taxon>Nitrobacteraceae</taxon>
        <taxon>Rhodopseudomonas</taxon>
    </lineage>
</organism>
<name>A0A0D7EHU2_RHOPL</name>
<protein>
    <recommendedName>
        <fullName evidence="4">DUF1109 domain-containing protein</fullName>
    </recommendedName>
</protein>
<feature type="transmembrane region" description="Helical" evidence="1">
    <location>
        <begin position="94"/>
        <end position="115"/>
    </location>
</feature>
<keyword evidence="1" id="KW-0472">Membrane</keyword>
<keyword evidence="1" id="KW-0812">Transmembrane</keyword>
<dbReference type="AlphaFoldDB" id="A0A0D7EHU2"/>